<dbReference type="Pfam" id="PF02601">
    <property type="entry name" value="Exonuc_VII_L"/>
    <property type="match status" value="1"/>
</dbReference>
<feature type="region of interest" description="Disordered" evidence="7">
    <location>
        <begin position="1"/>
        <end position="41"/>
    </location>
</feature>
<accession>A0ABV7UDX0</accession>
<name>A0ABV7UDX0_9HYPH</name>
<comment type="subunit">
    <text evidence="5">Heterooligomer composed of large and small subunits.</text>
</comment>
<evidence type="ECO:0000313" key="10">
    <source>
        <dbReference type="EMBL" id="MFC3636407.1"/>
    </source>
</evidence>
<keyword evidence="2 5" id="KW-0540">Nuclease</keyword>
<dbReference type="InterPro" id="IPR020579">
    <property type="entry name" value="Exonuc_VII_lsu_C"/>
</dbReference>
<feature type="region of interest" description="Disordered" evidence="7">
    <location>
        <begin position="481"/>
        <end position="517"/>
    </location>
</feature>
<dbReference type="GO" id="GO:0008855">
    <property type="term" value="F:exodeoxyribonuclease VII activity"/>
    <property type="evidence" value="ECO:0007669"/>
    <property type="project" value="UniProtKB-EC"/>
</dbReference>
<dbReference type="CDD" id="cd04489">
    <property type="entry name" value="ExoVII_LU_OBF"/>
    <property type="match status" value="1"/>
</dbReference>
<evidence type="ECO:0000256" key="4">
    <source>
        <dbReference type="ARBA" id="ARBA00022839"/>
    </source>
</evidence>
<evidence type="ECO:0000313" key="11">
    <source>
        <dbReference type="Proteomes" id="UP001595704"/>
    </source>
</evidence>
<dbReference type="HAMAP" id="MF_00378">
    <property type="entry name" value="Exonuc_7_L"/>
    <property type="match status" value="1"/>
</dbReference>
<proteinExistence type="inferred from homology"/>
<evidence type="ECO:0000256" key="7">
    <source>
        <dbReference type="SAM" id="MobiDB-lite"/>
    </source>
</evidence>
<dbReference type="EMBL" id="JBHRYC010000023">
    <property type="protein sequence ID" value="MFC3636407.1"/>
    <property type="molecule type" value="Genomic_DNA"/>
</dbReference>
<comment type="similarity">
    <text evidence="5 6">Belongs to the XseA family.</text>
</comment>
<comment type="caution">
    <text evidence="10">The sequence shown here is derived from an EMBL/GenBank/DDBJ whole genome shotgun (WGS) entry which is preliminary data.</text>
</comment>
<comment type="catalytic activity">
    <reaction evidence="5 6">
        <text>Exonucleolytic cleavage in either 5'- to 3'- or 3'- to 5'-direction to yield nucleoside 5'-phosphates.</text>
        <dbReference type="EC" id="3.1.11.6"/>
    </reaction>
</comment>
<keyword evidence="11" id="KW-1185">Reference proteome</keyword>
<dbReference type="PANTHER" id="PTHR30008">
    <property type="entry name" value="EXODEOXYRIBONUCLEASE 7 LARGE SUBUNIT"/>
    <property type="match status" value="1"/>
</dbReference>
<evidence type="ECO:0000256" key="1">
    <source>
        <dbReference type="ARBA" id="ARBA00022490"/>
    </source>
</evidence>
<keyword evidence="1 5" id="KW-0963">Cytoplasm</keyword>
<evidence type="ECO:0000256" key="3">
    <source>
        <dbReference type="ARBA" id="ARBA00022801"/>
    </source>
</evidence>
<keyword evidence="3 5" id="KW-0378">Hydrolase</keyword>
<dbReference type="NCBIfam" id="TIGR00237">
    <property type="entry name" value="xseA"/>
    <property type="match status" value="1"/>
</dbReference>
<evidence type="ECO:0000256" key="6">
    <source>
        <dbReference type="RuleBase" id="RU004355"/>
    </source>
</evidence>
<evidence type="ECO:0000259" key="9">
    <source>
        <dbReference type="Pfam" id="PF13742"/>
    </source>
</evidence>
<feature type="domain" description="OB-fold nucleic acid binding" evidence="9">
    <location>
        <begin position="43"/>
        <end position="136"/>
    </location>
</feature>
<sequence length="517" mass="56030">MAAMAPPRIPRTSSRATRSSPPADDGLFGVASTADNGSNAHEWSVSSLSGAMKRTLEDQFGHVRLRGEVSGYRGPHSSGHCYFALKDDGARIDAVIWKGVFGRLRVRPEEGMEVIATGRVTTFPGQSKYQIVVEHLEPAGVGALMALLEERRRKLAAEGLFDEARKQIPPFLPRVIGVITSPTGAVIRDILHRLEDRFPRRVIVWPVRVQGEGSAAEVAAAIHGFNALPEGPPDAALPRPDVLIVARGGGSLEDLWGFNDEAVVRAAADSMIPLVSAVGHETDWTLIDHAADLRAPTPTAAAEKVVPVRMELLAQLGDLARRHHGAAGRLSRQRHDALRALARALPRPHAALEGPRQRLDLAATRLTSASARQFEAASRRLGRAATALARHSPWAELRARRARFDAFSGRLMPAWSVVERQRRARLETLEQMLRSLSYKGVLARGFALVRTLEGAPVRSVSGAPPGARLELQFVDGAVRATVPDGDATPATAKDPPSARRRARPRKTQDDDTPLLDL</sequence>
<comment type="subcellular location">
    <subcellularLocation>
        <location evidence="5 6">Cytoplasm</location>
    </subcellularLocation>
</comment>
<keyword evidence="4 5" id="KW-0269">Exonuclease</keyword>
<dbReference type="Pfam" id="PF13742">
    <property type="entry name" value="tRNA_anti_2"/>
    <property type="match status" value="1"/>
</dbReference>
<feature type="compositionally biased region" description="Low complexity" evidence="7">
    <location>
        <begin position="10"/>
        <end position="23"/>
    </location>
</feature>
<comment type="function">
    <text evidence="5">Bidirectionally degrades single-stranded DNA into large acid-insoluble oligonucleotides, which are then degraded further into small acid-soluble oligonucleotides.</text>
</comment>
<evidence type="ECO:0000259" key="8">
    <source>
        <dbReference type="Pfam" id="PF02601"/>
    </source>
</evidence>
<reference evidence="11" key="1">
    <citation type="journal article" date="2019" name="Int. J. Syst. Evol. Microbiol.">
        <title>The Global Catalogue of Microorganisms (GCM) 10K type strain sequencing project: providing services to taxonomists for standard genome sequencing and annotation.</title>
        <authorList>
            <consortium name="The Broad Institute Genomics Platform"/>
            <consortium name="The Broad Institute Genome Sequencing Center for Infectious Disease"/>
            <person name="Wu L."/>
            <person name="Ma J."/>
        </authorList>
    </citation>
    <scope>NUCLEOTIDE SEQUENCE [LARGE SCALE GENOMIC DNA]</scope>
    <source>
        <strain evidence="11">KCTC 42282</strain>
    </source>
</reference>
<dbReference type="PANTHER" id="PTHR30008:SF0">
    <property type="entry name" value="EXODEOXYRIBONUCLEASE 7 LARGE SUBUNIT"/>
    <property type="match status" value="1"/>
</dbReference>
<evidence type="ECO:0000256" key="5">
    <source>
        <dbReference type="HAMAP-Rule" id="MF_00378"/>
    </source>
</evidence>
<evidence type="ECO:0000256" key="2">
    <source>
        <dbReference type="ARBA" id="ARBA00022722"/>
    </source>
</evidence>
<feature type="domain" description="Exonuclease VII large subunit C-terminal" evidence="8">
    <location>
        <begin position="160"/>
        <end position="480"/>
    </location>
</feature>
<dbReference type="EC" id="3.1.11.6" evidence="5"/>
<organism evidence="10 11">
    <name type="scientific">Camelimonas fluminis</name>
    <dbReference type="NCBI Taxonomy" id="1576911"/>
    <lineage>
        <taxon>Bacteria</taxon>
        <taxon>Pseudomonadati</taxon>
        <taxon>Pseudomonadota</taxon>
        <taxon>Alphaproteobacteria</taxon>
        <taxon>Hyphomicrobiales</taxon>
        <taxon>Chelatococcaceae</taxon>
        <taxon>Camelimonas</taxon>
    </lineage>
</organism>
<dbReference type="Proteomes" id="UP001595704">
    <property type="component" value="Unassembled WGS sequence"/>
</dbReference>
<gene>
    <name evidence="5 10" type="primary">xseA</name>
    <name evidence="10" type="ORF">ACFONL_03275</name>
</gene>
<dbReference type="InterPro" id="IPR025824">
    <property type="entry name" value="OB-fold_nuc-bd_dom"/>
</dbReference>
<dbReference type="InterPro" id="IPR003753">
    <property type="entry name" value="Exonuc_VII_L"/>
</dbReference>
<dbReference type="RefSeq" id="WP_191317510.1">
    <property type="nucleotide sequence ID" value="NZ_BNCG01000001.1"/>
</dbReference>
<protein>
    <recommendedName>
        <fullName evidence="5">Exodeoxyribonuclease 7 large subunit</fullName>
        <ecNumber evidence="5">3.1.11.6</ecNumber>
    </recommendedName>
    <alternativeName>
        <fullName evidence="5">Exodeoxyribonuclease VII large subunit</fullName>
        <shortName evidence="5">Exonuclease VII large subunit</shortName>
    </alternativeName>
</protein>